<dbReference type="InterPro" id="IPR022125">
    <property type="entry name" value="U3snoRNP10_N"/>
</dbReference>
<keyword evidence="1" id="KW-0698">rRNA processing</keyword>
<dbReference type="Proteomes" id="UP000738359">
    <property type="component" value="Unassembled WGS sequence"/>
</dbReference>
<dbReference type="GO" id="GO:0045943">
    <property type="term" value="P:positive regulation of transcription by RNA polymerase I"/>
    <property type="evidence" value="ECO:0007669"/>
    <property type="project" value="TreeGrafter"/>
</dbReference>
<comment type="function">
    <text evidence="1">Involved in nucleolar processing of pre-18S ribosomal RNA.</text>
</comment>
<dbReference type="Pfam" id="PF12397">
    <property type="entry name" value="U3snoRNP10"/>
    <property type="match status" value="1"/>
</dbReference>
<dbReference type="AlphaFoldDB" id="A0A9P6IX87"/>
<feature type="domain" description="U3 small nucleolar RNA-associated protein 10 N-terminal" evidence="2">
    <location>
        <begin position="231"/>
        <end position="345"/>
    </location>
</feature>
<dbReference type="PANTHER" id="PTHR13457">
    <property type="entry name" value="BAP28"/>
    <property type="match status" value="1"/>
</dbReference>
<dbReference type="PANTHER" id="PTHR13457:SF1">
    <property type="entry name" value="HEAT REPEAT-CONTAINING PROTEIN 1"/>
    <property type="match status" value="1"/>
</dbReference>
<organism evidence="3 4">
    <name type="scientific">Mortierella alpina</name>
    <name type="common">Oleaginous fungus</name>
    <name type="synonym">Mortierella renispora</name>
    <dbReference type="NCBI Taxonomy" id="64518"/>
    <lineage>
        <taxon>Eukaryota</taxon>
        <taxon>Fungi</taxon>
        <taxon>Fungi incertae sedis</taxon>
        <taxon>Mucoromycota</taxon>
        <taxon>Mortierellomycotina</taxon>
        <taxon>Mortierellomycetes</taxon>
        <taxon>Mortierellales</taxon>
        <taxon>Mortierellaceae</taxon>
        <taxon>Mortierella</taxon>
    </lineage>
</organism>
<comment type="subunit">
    <text evidence="1">Component of the ribosomal small subunit (SSU) processome.</text>
</comment>
<accession>A0A9P6IX87</accession>
<comment type="similarity">
    <text evidence="1">Belongs to the HEATR1/UTP10 family.</text>
</comment>
<dbReference type="OrthoDB" id="31183at2759"/>
<name>A0A9P6IX87_MORAP</name>
<keyword evidence="1" id="KW-0690">Ribosome biogenesis</keyword>
<dbReference type="InterPro" id="IPR040191">
    <property type="entry name" value="UTP10"/>
</dbReference>
<proteinExistence type="inferred from homology"/>
<keyword evidence="4" id="KW-1185">Reference proteome</keyword>
<dbReference type="GO" id="GO:0030515">
    <property type="term" value="F:snoRNA binding"/>
    <property type="evidence" value="ECO:0007669"/>
    <property type="project" value="TreeGrafter"/>
</dbReference>
<keyword evidence="1" id="KW-0539">Nucleus</keyword>
<dbReference type="GO" id="GO:0000462">
    <property type="term" value="P:maturation of SSU-rRNA from tricistronic rRNA transcript (SSU-rRNA, 5.8S rRNA, LSU-rRNA)"/>
    <property type="evidence" value="ECO:0007669"/>
    <property type="project" value="TreeGrafter"/>
</dbReference>
<reference evidence="3" key="1">
    <citation type="journal article" date="2020" name="Fungal Divers.">
        <title>Resolving the Mortierellaceae phylogeny through synthesis of multi-gene phylogenetics and phylogenomics.</title>
        <authorList>
            <person name="Vandepol N."/>
            <person name="Liber J."/>
            <person name="Desiro A."/>
            <person name="Na H."/>
            <person name="Kennedy M."/>
            <person name="Barry K."/>
            <person name="Grigoriev I.V."/>
            <person name="Miller A.N."/>
            <person name="O'Donnell K."/>
            <person name="Stajich J.E."/>
            <person name="Bonito G."/>
        </authorList>
    </citation>
    <scope>NUCLEOTIDE SEQUENCE</scope>
    <source>
        <strain evidence="3">CK1249</strain>
    </source>
</reference>
<comment type="caution">
    <text evidence="3">The sequence shown here is derived from an EMBL/GenBank/DDBJ whole genome shotgun (WGS) entry which is preliminary data.</text>
</comment>
<sequence>MSSLARQLKAIGSADANKGSEKAAKHRASFLFDSKQAADYDIDTIYSIGVNGITELKQLDPKFAPFEKTLFAESMKSVDRVLQTKEDNEKLDESITLFLRQLSPYFLLKPAGKALEWLIRRFRIHEFNIDAIIHAVLPYHETALFVTMISILQIEETSRWVFLRPIRKSKQPLERSLLIQYMLKDRSVVEFICETVLQAVTRRTSFKTLMSFYAAVMLQYIASLPVITDEVLTIVFPFILEGLKTKSSPEYQIASYMIISQISERATLTYEVLSSLFATMTSSYANAFQMLLCIVHVCQTQETFQEFPERAFKTLSRIEGIDTVILSILQKYSAQRFLYPFLIALAKHSAKHENYSHVLNTILKDERLPSTIVNGVCSAVLDLYLAQRQEDETAEINEHTLSILNVLHENYSKDLDASLQTKLEDAKEEQHTKTHSHLYAFIAKVFNGTRHQPLKESNTTLFLSVNHPDASIRFIA</sequence>
<dbReference type="GO" id="GO:0034455">
    <property type="term" value="C:t-UTP complex"/>
    <property type="evidence" value="ECO:0007669"/>
    <property type="project" value="TreeGrafter"/>
</dbReference>
<evidence type="ECO:0000313" key="4">
    <source>
        <dbReference type="Proteomes" id="UP000738359"/>
    </source>
</evidence>
<dbReference type="GO" id="GO:0030686">
    <property type="term" value="C:90S preribosome"/>
    <property type="evidence" value="ECO:0007669"/>
    <property type="project" value="TreeGrafter"/>
</dbReference>
<comment type="subcellular location">
    <subcellularLocation>
        <location evidence="1">Nucleus</location>
        <location evidence="1">Nucleolus</location>
    </subcellularLocation>
</comment>
<evidence type="ECO:0000313" key="3">
    <source>
        <dbReference type="EMBL" id="KAF9952007.1"/>
    </source>
</evidence>
<dbReference type="EMBL" id="JAAAHY010001158">
    <property type="protein sequence ID" value="KAF9952007.1"/>
    <property type="molecule type" value="Genomic_DNA"/>
</dbReference>
<feature type="non-terminal residue" evidence="3">
    <location>
        <position position="1"/>
    </location>
</feature>
<gene>
    <name evidence="3" type="primary">HEATR1_1</name>
    <name evidence="3" type="ORF">BGZ70_000769</name>
</gene>
<protein>
    <recommendedName>
        <fullName evidence="1">U3 small nucleolar RNA-associated protein 10</fullName>
    </recommendedName>
</protein>
<evidence type="ECO:0000256" key="1">
    <source>
        <dbReference type="RuleBase" id="RU367065"/>
    </source>
</evidence>
<evidence type="ECO:0000259" key="2">
    <source>
        <dbReference type="Pfam" id="PF12397"/>
    </source>
</evidence>
<dbReference type="GO" id="GO:0032040">
    <property type="term" value="C:small-subunit processome"/>
    <property type="evidence" value="ECO:0007669"/>
    <property type="project" value="TreeGrafter"/>
</dbReference>
<keyword evidence="1" id="KW-0687">Ribonucleoprotein</keyword>